<dbReference type="Pfam" id="PF08170">
    <property type="entry name" value="POPLD"/>
    <property type="match status" value="1"/>
</dbReference>
<protein>
    <submittedName>
        <fullName evidence="8">POP1-domain-containing protein</fullName>
    </submittedName>
</protein>
<dbReference type="Pfam" id="PF22770">
    <property type="entry name" value="POP1_C"/>
    <property type="match status" value="1"/>
</dbReference>
<evidence type="ECO:0000256" key="3">
    <source>
        <dbReference type="ARBA" id="ARBA00023242"/>
    </source>
</evidence>
<feature type="region of interest" description="Disordered" evidence="4">
    <location>
        <begin position="285"/>
        <end position="331"/>
    </location>
</feature>
<feature type="region of interest" description="Disordered" evidence="4">
    <location>
        <begin position="648"/>
        <end position="673"/>
    </location>
</feature>
<gene>
    <name evidence="8" type="ORF">LAESUDRAFT_690888</name>
</gene>
<comment type="subcellular location">
    <subcellularLocation>
        <location evidence="1">Nucleus</location>
    </subcellularLocation>
</comment>
<dbReference type="RefSeq" id="XP_040769537.1">
    <property type="nucleotide sequence ID" value="XM_040906076.1"/>
</dbReference>
<organism evidence="8 9">
    <name type="scientific">Laetiporus sulphureus 93-53</name>
    <dbReference type="NCBI Taxonomy" id="1314785"/>
    <lineage>
        <taxon>Eukaryota</taxon>
        <taxon>Fungi</taxon>
        <taxon>Dikarya</taxon>
        <taxon>Basidiomycota</taxon>
        <taxon>Agaricomycotina</taxon>
        <taxon>Agaricomycetes</taxon>
        <taxon>Polyporales</taxon>
        <taxon>Laetiporus</taxon>
    </lineage>
</organism>
<evidence type="ECO:0000259" key="6">
    <source>
        <dbReference type="Pfam" id="PF08170"/>
    </source>
</evidence>
<dbReference type="STRING" id="1314785.A0A165HLJ5"/>
<evidence type="ECO:0000256" key="4">
    <source>
        <dbReference type="SAM" id="MobiDB-lite"/>
    </source>
</evidence>
<feature type="domain" description="Pop1 N-terminal" evidence="5">
    <location>
        <begin position="151"/>
        <end position="224"/>
    </location>
</feature>
<dbReference type="InParanoid" id="A0A165HLJ5"/>
<dbReference type="OrthoDB" id="442863at2759"/>
<dbReference type="GO" id="GO:0005655">
    <property type="term" value="C:nucleolar ribonuclease P complex"/>
    <property type="evidence" value="ECO:0007669"/>
    <property type="project" value="InterPro"/>
</dbReference>
<keyword evidence="9" id="KW-1185">Reference proteome</keyword>
<keyword evidence="2" id="KW-0819">tRNA processing</keyword>
<feature type="domain" description="POPLD" evidence="6">
    <location>
        <begin position="549"/>
        <end position="640"/>
    </location>
</feature>
<evidence type="ECO:0000259" key="5">
    <source>
        <dbReference type="Pfam" id="PF06978"/>
    </source>
</evidence>
<accession>A0A165HLJ5</accession>
<dbReference type="InterPro" id="IPR012590">
    <property type="entry name" value="POPLD_dom"/>
</dbReference>
<dbReference type="InterPro" id="IPR055079">
    <property type="entry name" value="POP1_C"/>
</dbReference>
<dbReference type="Pfam" id="PF06978">
    <property type="entry name" value="POP1_N"/>
    <property type="match status" value="1"/>
</dbReference>
<reference evidence="8 9" key="1">
    <citation type="journal article" date="2016" name="Mol. Biol. Evol.">
        <title>Comparative Genomics of Early-Diverging Mushroom-Forming Fungi Provides Insights into the Origins of Lignocellulose Decay Capabilities.</title>
        <authorList>
            <person name="Nagy L.G."/>
            <person name="Riley R."/>
            <person name="Tritt A."/>
            <person name="Adam C."/>
            <person name="Daum C."/>
            <person name="Floudas D."/>
            <person name="Sun H."/>
            <person name="Yadav J.S."/>
            <person name="Pangilinan J."/>
            <person name="Larsson K.H."/>
            <person name="Matsuura K."/>
            <person name="Barry K."/>
            <person name="Labutti K."/>
            <person name="Kuo R."/>
            <person name="Ohm R.A."/>
            <person name="Bhattacharya S.S."/>
            <person name="Shirouzu T."/>
            <person name="Yoshinaga Y."/>
            <person name="Martin F.M."/>
            <person name="Grigoriev I.V."/>
            <person name="Hibbett D.S."/>
        </authorList>
    </citation>
    <scope>NUCLEOTIDE SEQUENCE [LARGE SCALE GENOMIC DNA]</scope>
    <source>
        <strain evidence="8 9">93-53</strain>
    </source>
</reference>
<dbReference type="InterPro" id="IPR009723">
    <property type="entry name" value="Pop1_N"/>
</dbReference>
<evidence type="ECO:0000313" key="8">
    <source>
        <dbReference type="EMBL" id="KZT11889.1"/>
    </source>
</evidence>
<dbReference type="InterPro" id="IPR039182">
    <property type="entry name" value="Pop1"/>
</dbReference>
<sequence>MAPKRREDDGSSSDELIGRKWKKQKTAAARTIAVQSQSVEVAGSSSRNAVAGPSKAVRFDSMQGLPDAINIEKFAEARAFEISAMSEAMTNAHSNTTKRAWQQLPRHLRRRAASHNVLRVPKRLREKARAEMDPMRHKASRRAASKHGKLETAKRTEELLKRQRDKIWLETHLWHAKRMHMDDMWDYRLAITPTEKSFRTSHRASVHGSILHDASYFGFIELKGPEDVLRAALTSCCDCQGPSPGAQRFLTGSRICETHLYKHGAYPYDLIAPITVMWHPTWGAQPATPPARDEANTSETPASEEGKRKRKPKGKGKQREEVANPPAPSTPRTVWIRVHPAVFDDVYHEVRTATSFALEAAKRASPNQEIADVEIANLREHVNVFEIMGPKSSQIIKGALKLSQEGLNEEKRQFWNCLEHLQTSGSLPRGMIIGLTVEDPRLSFPPKNQKVRYESGPSATSPAIFPSAALATSSIWDESIREKLCKPKFKKSDIDQRRSEFLVPGPKLQPTPEDDVIPILLIQRSVEGPASTVKVPFQQHGTESPSLHGWTLIIPSGWAMPFFSSLTYTGTRVGGQRERQTQAYEGGCAYFPRDYPLTAAYDEYADDRAEEERTKWERKPPAKRVNYEKLGTRSPWKPDWGVVLGLESSPEEDDLVPTQREEPPATAGGTKTDRDIRPWLLRGTDAPSLVDKLMSTMLNPGAGLLDYMNQVRMKKGLSQLNGGFKADELWKGALVLVRVLMCGRGNPEDLATVYRVDDAEARKWMEAERLRKQGAALLLQEGDDETELSKLVPSQDDIIGYVTTGHYSLSRGEGHAVGAIPVSQLFELKQQAERLRAGDSLLVKIRDRGDNVCRAARLEVIG</sequence>
<proteinExistence type="predicted"/>
<feature type="compositionally biased region" description="Basic residues" evidence="4">
    <location>
        <begin position="137"/>
        <end position="147"/>
    </location>
</feature>
<dbReference type="FunCoup" id="A0A165HLJ5">
    <property type="interactions" value="457"/>
</dbReference>
<feature type="region of interest" description="Disordered" evidence="4">
    <location>
        <begin position="129"/>
        <end position="150"/>
    </location>
</feature>
<feature type="region of interest" description="Disordered" evidence="4">
    <location>
        <begin position="1"/>
        <end position="24"/>
    </location>
</feature>
<dbReference type="GO" id="GO:0000172">
    <property type="term" value="C:ribonuclease MRP complex"/>
    <property type="evidence" value="ECO:0007669"/>
    <property type="project" value="InterPro"/>
</dbReference>
<dbReference type="PANTHER" id="PTHR22731">
    <property type="entry name" value="RIBONUCLEASES P/MRP PROTEIN SUBUNIT POP1"/>
    <property type="match status" value="1"/>
</dbReference>
<dbReference type="EMBL" id="KV427606">
    <property type="protein sequence ID" value="KZT11889.1"/>
    <property type="molecule type" value="Genomic_DNA"/>
</dbReference>
<evidence type="ECO:0000256" key="1">
    <source>
        <dbReference type="ARBA" id="ARBA00004123"/>
    </source>
</evidence>
<dbReference type="PANTHER" id="PTHR22731:SF3">
    <property type="entry name" value="RIBONUCLEASES P_MRP PROTEIN SUBUNIT POP1"/>
    <property type="match status" value="1"/>
</dbReference>
<keyword evidence="3" id="KW-0539">Nucleus</keyword>
<evidence type="ECO:0000259" key="7">
    <source>
        <dbReference type="Pfam" id="PF22770"/>
    </source>
</evidence>
<feature type="domain" description="POP1 C-terminal" evidence="7">
    <location>
        <begin position="793"/>
        <end position="861"/>
    </location>
</feature>
<dbReference type="GO" id="GO:0001682">
    <property type="term" value="P:tRNA 5'-leader removal"/>
    <property type="evidence" value="ECO:0007669"/>
    <property type="project" value="InterPro"/>
</dbReference>
<evidence type="ECO:0000313" key="9">
    <source>
        <dbReference type="Proteomes" id="UP000076871"/>
    </source>
</evidence>
<evidence type="ECO:0000256" key="2">
    <source>
        <dbReference type="ARBA" id="ARBA00022694"/>
    </source>
</evidence>
<name>A0A165HLJ5_9APHY</name>
<dbReference type="GeneID" id="63823105"/>
<dbReference type="Proteomes" id="UP000076871">
    <property type="component" value="Unassembled WGS sequence"/>
</dbReference>
<dbReference type="AlphaFoldDB" id="A0A165HLJ5"/>